<dbReference type="PANTHER" id="PTHR43280:SF28">
    <property type="entry name" value="HTH-TYPE TRANSCRIPTIONAL ACTIVATOR RHAS"/>
    <property type="match status" value="1"/>
</dbReference>
<keyword evidence="4" id="KW-0812">Transmembrane</keyword>
<accession>A0ABS4IW58</accession>
<gene>
    <name evidence="6" type="ORF">J2Z66_002683</name>
</gene>
<keyword evidence="2" id="KW-0238">DNA-binding</keyword>
<dbReference type="Proteomes" id="UP001519287">
    <property type="component" value="Unassembled WGS sequence"/>
</dbReference>
<dbReference type="InterPro" id="IPR018060">
    <property type="entry name" value="HTH_AraC"/>
</dbReference>
<dbReference type="PANTHER" id="PTHR43280">
    <property type="entry name" value="ARAC-FAMILY TRANSCRIPTIONAL REGULATOR"/>
    <property type="match status" value="1"/>
</dbReference>
<keyword evidence="4" id="KW-1133">Transmembrane helix</keyword>
<feature type="domain" description="HTH araC/xylS-type" evidence="5">
    <location>
        <begin position="643"/>
        <end position="741"/>
    </location>
</feature>
<organism evidence="6 7">
    <name type="scientific">Paenibacillus eucommiae</name>
    <dbReference type="NCBI Taxonomy" id="1355755"/>
    <lineage>
        <taxon>Bacteria</taxon>
        <taxon>Bacillati</taxon>
        <taxon>Bacillota</taxon>
        <taxon>Bacilli</taxon>
        <taxon>Bacillales</taxon>
        <taxon>Paenibacillaceae</taxon>
        <taxon>Paenibacillus</taxon>
    </lineage>
</organism>
<comment type="caution">
    <text evidence="6">The sequence shown here is derived from an EMBL/GenBank/DDBJ whole genome shotgun (WGS) entry which is preliminary data.</text>
</comment>
<evidence type="ECO:0000313" key="7">
    <source>
        <dbReference type="Proteomes" id="UP001519287"/>
    </source>
</evidence>
<feature type="transmembrane region" description="Helical" evidence="4">
    <location>
        <begin position="20"/>
        <end position="39"/>
    </location>
</feature>
<keyword evidence="1" id="KW-0805">Transcription regulation</keyword>
<name>A0ABS4IW58_9BACL</name>
<dbReference type="SUPFAM" id="SSF46689">
    <property type="entry name" value="Homeodomain-like"/>
    <property type="match status" value="2"/>
</dbReference>
<evidence type="ECO:0000256" key="4">
    <source>
        <dbReference type="SAM" id="Phobius"/>
    </source>
</evidence>
<proteinExistence type="predicted"/>
<dbReference type="InterPro" id="IPR018062">
    <property type="entry name" value="HTH_AraC-typ_CS"/>
</dbReference>
<dbReference type="Pfam" id="PF12833">
    <property type="entry name" value="HTH_18"/>
    <property type="match status" value="1"/>
</dbReference>
<sequence>MKPLPFSLQRNSLFNKLLAGFLSIIVLLLSFNFFSYSFFKSNIQQEIIDNNQQNLSNTVERYENHIRIIQAAVIRLYFDERVILLNELGSGHLFDPVKQVMEEIRKITDNDLLYVDNIIFQFNKNAFVLEKNGPSSTDQFFSNNYVSTDYDVEFWRDQLYEAYPMRMFKQSDFKEKSGNRRFGSLLPIIFKNDIYNQYYIAVLLNPVKLHQAFRNSNQSKFYIIDSTGQQLFGSTAEPLPAIAVAQAEDREVYAQHDELYYFYKKGTMTGLTYVTVIPKGNIAAQVSRLNMILLTLLVVAVSLSILISIILSVKFNHPIQQMKHAVQRYNPHLPLQTKIDEYNFIYNQIHHIMQTNQEIQVDLDQKKSQLRHLGYLNKLKNIYSNLHDGEEPNKPHYFILFQLTITRQFRQLIPAEQERATYFLREFISIALSDSYADTITFQVEHDQILSLIFTEKEAGGLIDTLHRLKRVFDQDRDYFSLTVAVQPTLRHPAEFTASYQQALEMAGSRKLNSETQIITEMNLEPADCGFSAAQEKEFLANLQAGNGLIVMEMVVRILGKMEKKEASVSQFTDFAKDVVAKVLKTMISLNLDISLVFTTDTPYQRIKECTSLQHYSELFEWFLSEAVQMIVEKREGTEPVKKFLTEFIHAHYNEDISLEMMAEKANMSANYFSKYFKDKTGMNFSDYLSELRIQKAKEMLIHSDLRIQEISEKVGYLNTNSFIRMFKKITGTPPGEYKRMHTIKEKDA</sequence>
<dbReference type="PROSITE" id="PS00041">
    <property type="entry name" value="HTH_ARAC_FAMILY_1"/>
    <property type="match status" value="1"/>
</dbReference>
<evidence type="ECO:0000256" key="2">
    <source>
        <dbReference type="ARBA" id="ARBA00023125"/>
    </source>
</evidence>
<keyword evidence="7" id="KW-1185">Reference proteome</keyword>
<dbReference type="PROSITE" id="PS01124">
    <property type="entry name" value="HTH_ARAC_FAMILY_2"/>
    <property type="match status" value="1"/>
</dbReference>
<evidence type="ECO:0000256" key="3">
    <source>
        <dbReference type="ARBA" id="ARBA00023163"/>
    </source>
</evidence>
<evidence type="ECO:0000259" key="5">
    <source>
        <dbReference type="PROSITE" id="PS01124"/>
    </source>
</evidence>
<evidence type="ECO:0000313" key="6">
    <source>
        <dbReference type="EMBL" id="MBP1991076.1"/>
    </source>
</evidence>
<dbReference type="Gene3D" id="1.10.10.60">
    <property type="entry name" value="Homeodomain-like"/>
    <property type="match status" value="2"/>
</dbReference>
<dbReference type="SMART" id="SM00342">
    <property type="entry name" value="HTH_ARAC"/>
    <property type="match status" value="1"/>
</dbReference>
<feature type="transmembrane region" description="Helical" evidence="4">
    <location>
        <begin position="289"/>
        <end position="313"/>
    </location>
</feature>
<protein>
    <submittedName>
        <fullName evidence="6">AraC-like DNA-binding protein</fullName>
    </submittedName>
</protein>
<evidence type="ECO:0000256" key="1">
    <source>
        <dbReference type="ARBA" id="ARBA00023015"/>
    </source>
</evidence>
<keyword evidence="4" id="KW-0472">Membrane</keyword>
<keyword evidence="3" id="KW-0804">Transcription</keyword>
<dbReference type="RefSeq" id="WP_209971823.1">
    <property type="nucleotide sequence ID" value="NZ_JAGGLB010000007.1"/>
</dbReference>
<dbReference type="InterPro" id="IPR009057">
    <property type="entry name" value="Homeodomain-like_sf"/>
</dbReference>
<dbReference type="EMBL" id="JAGGLB010000007">
    <property type="protein sequence ID" value="MBP1991076.1"/>
    <property type="molecule type" value="Genomic_DNA"/>
</dbReference>
<reference evidence="6 7" key="1">
    <citation type="submission" date="2021-03" db="EMBL/GenBank/DDBJ databases">
        <title>Genomic Encyclopedia of Type Strains, Phase IV (KMG-IV): sequencing the most valuable type-strain genomes for metagenomic binning, comparative biology and taxonomic classification.</title>
        <authorList>
            <person name="Goeker M."/>
        </authorList>
    </citation>
    <scope>NUCLEOTIDE SEQUENCE [LARGE SCALE GENOMIC DNA]</scope>
    <source>
        <strain evidence="6 7">DSM 26048</strain>
    </source>
</reference>